<evidence type="ECO:0000256" key="6">
    <source>
        <dbReference type="ARBA" id="ARBA00022989"/>
    </source>
</evidence>
<keyword evidence="3 10" id="KW-0328">Glycosyltransferase</keyword>
<comment type="subcellular location">
    <subcellularLocation>
        <location evidence="1">Cell membrane</location>
        <topology evidence="1">Multi-pass membrane protein</topology>
    </subcellularLocation>
</comment>
<dbReference type="AlphaFoldDB" id="A0A1M6VQR6"/>
<evidence type="ECO:0000256" key="5">
    <source>
        <dbReference type="ARBA" id="ARBA00022692"/>
    </source>
</evidence>
<evidence type="ECO:0000256" key="8">
    <source>
        <dbReference type="SAM" id="Phobius"/>
    </source>
</evidence>
<feature type="transmembrane region" description="Helical" evidence="8">
    <location>
        <begin position="156"/>
        <end position="174"/>
    </location>
</feature>
<feature type="transmembrane region" description="Helical" evidence="8">
    <location>
        <begin position="319"/>
        <end position="335"/>
    </location>
</feature>
<dbReference type="Proteomes" id="UP000183994">
    <property type="component" value="Unassembled WGS sequence"/>
</dbReference>
<dbReference type="EMBL" id="FQZU01000035">
    <property type="protein sequence ID" value="SHK83681.1"/>
    <property type="molecule type" value="Genomic_DNA"/>
</dbReference>
<evidence type="ECO:0000256" key="3">
    <source>
        <dbReference type="ARBA" id="ARBA00022676"/>
    </source>
</evidence>
<dbReference type="STRING" id="1121393.SAMN02745216_04163"/>
<proteinExistence type="predicted"/>
<dbReference type="InterPro" id="IPR003342">
    <property type="entry name" value="ArnT-like_N"/>
</dbReference>
<evidence type="ECO:0000256" key="2">
    <source>
        <dbReference type="ARBA" id="ARBA00022475"/>
    </source>
</evidence>
<feature type="transmembrane region" description="Helical" evidence="8">
    <location>
        <begin position="341"/>
        <end position="362"/>
    </location>
</feature>
<protein>
    <submittedName>
        <fullName evidence="10">Dolichyl-phosphate-mannose-protein mannosyltransferase</fullName>
    </submittedName>
</protein>
<dbReference type="GO" id="GO:0016763">
    <property type="term" value="F:pentosyltransferase activity"/>
    <property type="evidence" value="ECO:0007669"/>
    <property type="project" value="TreeGrafter"/>
</dbReference>
<keyword evidence="4 10" id="KW-0808">Transferase</keyword>
<dbReference type="OrthoDB" id="9785476at2"/>
<feature type="transmembrane region" description="Helical" evidence="8">
    <location>
        <begin position="374"/>
        <end position="392"/>
    </location>
</feature>
<keyword evidence="2" id="KW-1003">Cell membrane</keyword>
<sequence length="544" mass="60968">MTKNRAAFIFLGLGFILYLAPVLLLCATPPYTRDALVHHMAVPKIWLNSGGICEIPWADFSYHPMNLQILYYLSLVFKSDIAPKFVHLSFALATGLIIFLYLRTKISKPWAAFGALFYLTVPAVLKLQTIAYVDLGLAFFVCACVLALFKWMEQGYGVNGWLILAGVCMGLAVGTKPNGILAWGLMCLLVVYFAARDAEQAQWKAVWWGGLFFLCALIVVSPWYIKNYIQVGNPLYPLFSPGGSAYPLFANDKAGEDISIFLLRKQLFGEGLLEYLLIPIRMFFSGQDDTPQFFDGVLNPLLLLAAPFAFGWKKHRKQVAFMGLFCLLYIIMAFLKTAPRIRYIICTIPFLAVMTAMGLAYLQNALSEHFNGKSAQALVWLPVLVAVLGLGVNARYLTAYFAKADPMPYVTGRESRADFLEKRVREYKAVEFINDSLPQDAVVMLVFMGRRGYYLDRRYFHKNMGGVREIDLAIQDMMEGKSSSGRLHSYGATHLLVQTNLFINHIVNEFGEARGKEILGQFLAQNPVLFQNKEDAVLQVGAAS</sequence>
<dbReference type="GO" id="GO:0005886">
    <property type="term" value="C:plasma membrane"/>
    <property type="evidence" value="ECO:0007669"/>
    <property type="project" value="UniProtKB-SubCell"/>
</dbReference>
<keyword evidence="6 8" id="KW-1133">Transmembrane helix</keyword>
<keyword evidence="5 8" id="KW-0812">Transmembrane</keyword>
<keyword evidence="7 8" id="KW-0472">Membrane</keyword>
<dbReference type="PANTHER" id="PTHR33908:SF11">
    <property type="entry name" value="MEMBRANE PROTEIN"/>
    <property type="match status" value="1"/>
</dbReference>
<evidence type="ECO:0000256" key="7">
    <source>
        <dbReference type="ARBA" id="ARBA00023136"/>
    </source>
</evidence>
<dbReference type="RefSeq" id="WP_073478190.1">
    <property type="nucleotide sequence ID" value="NZ_FQZU01000035.1"/>
</dbReference>
<evidence type="ECO:0000313" key="11">
    <source>
        <dbReference type="Proteomes" id="UP000183994"/>
    </source>
</evidence>
<evidence type="ECO:0000256" key="4">
    <source>
        <dbReference type="ARBA" id="ARBA00022679"/>
    </source>
</evidence>
<organism evidence="10 11">
    <name type="scientific">Desulfatibacillum alkenivorans DSM 16219</name>
    <dbReference type="NCBI Taxonomy" id="1121393"/>
    <lineage>
        <taxon>Bacteria</taxon>
        <taxon>Pseudomonadati</taxon>
        <taxon>Thermodesulfobacteriota</taxon>
        <taxon>Desulfobacteria</taxon>
        <taxon>Desulfobacterales</taxon>
        <taxon>Desulfatibacillaceae</taxon>
        <taxon>Desulfatibacillum</taxon>
    </lineage>
</organism>
<keyword evidence="11" id="KW-1185">Reference proteome</keyword>
<feature type="transmembrane region" description="Helical" evidence="8">
    <location>
        <begin position="109"/>
        <end position="125"/>
    </location>
</feature>
<gene>
    <name evidence="10" type="ORF">SAMN02745216_04163</name>
</gene>
<evidence type="ECO:0000259" key="9">
    <source>
        <dbReference type="Pfam" id="PF02366"/>
    </source>
</evidence>
<dbReference type="GO" id="GO:0000030">
    <property type="term" value="F:mannosyltransferase activity"/>
    <property type="evidence" value="ECO:0007669"/>
    <property type="project" value="InterPro"/>
</dbReference>
<feature type="transmembrane region" description="Helical" evidence="8">
    <location>
        <begin position="180"/>
        <end position="198"/>
    </location>
</feature>
<dbReference type="Pfam" id="PF02366">
    <property type="entry name" value="PMT"/>
    <property type="match status" value="1"/>
</dbReference>
<evidence type="ECO:0000313" key="10">
    <source>
        <dbReference type="EMBL" id="SHK83681.1"/>
    </source>
</evidence>
<evidence type="ECO:0000256" key="1">
    <source>
        <dbReference type="ARBA" id="ARBA00004651"/>
    </source>
</evidence>
<accession>A0A1M6VQR6</accession>
<feature type="transmembrane region" description="Helical" evidence="8">
    <location>
        <begin position="131"/>
        <end position="149"/>
    </location>
</feature>
<feature type="transmembrane region" description="Helical" evidence="8">
    <location>
        <begin position="85"/>
        <end position="102"/>
    </location>
</feature>
<dbReference type="GO" id="GO:0006493">
    <property type="term" value="P:protein O-linked glycosylation"/>
    <property type="evidence" value="ECO:0007669"/>
    <property type="project" value="InterPro"/>
</dbReference>
<name>A0A1M6VQR6_9BACT</name>
<dbReference type="PANTHER" id="PTHR33908">
    <property type="entry name" value="MANNOSYLTRANSFERASE YKCB-RELATED"/>
    <property type="match status" value="1"/>
</dbReference>
<dbReference type="GO" id="GO:0009103">
    <property type="term" value="P:lipopolysaccharide biosynthetic process"/>
    <property type="evidence" value="ECO:0007669"/>
    <property type="project" value="UniProtKB-ARBA"/>
</dbReference>
<reference evidence="11" key="1">
    <citation type="submission" date="2016-11" db="EMBL/GenBank/DDBJ databases">
        <authorList>
            <person name="Varghese N."/>
            <person name="Submissions S."/>
        </authorList>
    </citation>
    <scope>NUCLEOTIDE SEQUENCE [LARGE SCALE GENOMIC DNA]</scope>
    <source>
        <strain evidence="11">DSM 16219</strain>
    </source>
</reference>
<feature type="transmembrane region" description="Helical" evidence="8">
    <location>
        <begin position="205"/>
        <end position="225"/>
    </location>
</feature>
<feature type="domain" description="ArnT-like N-terminal" evidence="9">
    <location>
        <begin position="89"/>
        <end position="227"/>
    </location>
</feature>
<dbReference type="InterPro" id="IPR050297">
    <property type="entry name" value="LipidA_mod_glycosyltrf_83"/>
</dbReference>